<comment type="subcellular location">
    <subcellularLocation>
        <location evidence="1">Periplasm</location>
    </subcellularLocation>
</comment>
<evidence type="ECO:0000313" key="7">
    <source>
        <dbReference type="Proteomes" id="UP001339883"/>
    </source>
</evidence>
<dbReference type="InterPro" id="IPR015168">
    <property type="entry name" value="SsuA/THI5"/>
</dbReference>
<dbReference type="Pfam" id="PF09084">
    <property type="entry name" value="NMT1"/>
    <property type="match status" value="1"/>
</dbReference>
<comment type="caution">
    <text evidence="6">The sequence shown here is derived from an EMBL/GenBank/DDBJ whole genome shotgun (WGS) entry which is preliminary data.</text>
</comment>
<dbReference type="SUPFAM" id="SSF53850">
    <property type="entry name" value="Periplasmic binding protein-like II"/>
    <property type="match status" value="1"/>
</dbReference>
<dbReference type="Proteomes" id="UP001339883">
    <property type="component" value="Unassembled WGS sequence"/>
</dbReference>
<reference evidence="6 7" key="1">
    <citation type="submission" date="2019-08" db="EMBL/GenBank/DDBJ databases">
        <title>Five species of Acinetobacter isolated from floral nectar and animal pollinators.</title>
        <authorList>
            <person name="Hendry T.A."/>
        </authorList>
    </citation>
    <scope>NUCLEOTIDE SEQUENCE [LARGE SCALE GENOMIC DNA]</scope>
    <source>
        <strain evidence="6 7">MD18.27</strain>
    </source>
</reference>
<feature type="domain" description="Solute-binding protein family 3/N-terminal" evidence="5">
    <location>
        <begin position="43"/>
        <end position="258"/>
    </location>
</feature>
<evidence type="ECO:0000256" key="4">
    <source>
        <dbReference type="ARBA" id="ARBA00022729"/>
    </source>
</evidence>
<dbReference type="PROSITE" id="PS51257">
    <property type="entry name" value="PROKAR_LIPOPROTEIN"/>
    <property type="match status" value="1"/>
</dbReference>
<evidence type="ECO:0000256" key="1">
    <source>
        <dbReference type="ARBA" id="ARBA00004418"/>
    </source>
</evidence>
<organism evidence="6 7">
    <name type="scientific">Acinetobacter pollinis</name>
    <dbReference type="NCBI Taxonomy" id="2605270"/>
    <lineage>
        <taxon>Bacteria</taxon>
        <taxon>Pseudomonadati</taxon>
        <taxon>Pseudomonadota</taxon>
        <taxon>Gammaproteobacteria</taxon>
        <taxon>Moraxellales</taxon>
        <taxon>Moraxellaceae</taxon>
        <taxon>Acinetobacter</taxon>
    </lineage>
</organism>
<name>A0ABU6DWT6_9GAMM</name>
<evidence type="ECO:0000313" key="6">
    <source>
        <dbReference type="EMBL" id="MEB5477352.1"/>
    </source>
</evidence>
<protein>
    <submittedName>
        <fullName evidence="6">Aliphatic sulfonate ABC transporter substrate-binding protein</fullName>
    </submittedName>
</protein>
<dbReference type="InterPro" id="IPR010067">
    <property type="entry name" value="ABC_SsuA_sub-bd"/>
</dbReference>
<sequence length="329" mass="35846">MKSFLATTATILTISISTLGCQKSDHVQSAQTNSPHASEALTTLNIGYQKAALKLIVAKQNHFFEKEFPNVKISWNEFPAGPPTLEALSAGAIDFGYTGDAPVVFALSAGKKLNYLGYEEAAKRGHALLVPNNSHIQSIEDLKGKRIGLTKGSSAHNFLAEVLQKAHLTWADIEPVWLTPSDARAALDKKAIDAWAVWEPYVSATELSGTAKAVFDSTTLPKTYGYYLAQPSFIQQHPDSAKKVLQVLNETDQWINTHPKETAQILANSTGLNLNIAEKVLTTKPNPNSVEPLTPVVLQSQQDLGNLFFSLKLIPNPIQPASFAWHPPK</sequence>
<dbReference type="InterPro" id="IPR001638">
    <property type="entry name" value="Solute-binding_3/MltF_N"/>
</dbReference>
<accession>A0ABU6DWT6</accession>
<keyword evidence="3" id="KW-0813">Transport</keyword>
<proteinExistence type="inferred from homology"/>
<dbReference type="SMART" id="SM00062">
    <property type="entry name" value="PBPb"/>
    <property type="match status" value="1"/>
</dbReference>
<evidence type="ECO:0000259" key="5">
    <source>
        <dbReference type="SMART" id="SM00062"/>
    </source>
</evidence>
<evidence type="ECO:0000256" key="3">
    <source>
        <dbReference type="ARBA" id="ARBA00022448"/>
    </source>
</evidence>
<keyword evidence="7" id="KW-1185">Reference proteome</keyword>
<dbReference type="NCBIfam" id="TIGR01728">
    <property type="entry name" value="SsuA_fam"/>
    <property type="match status" value="1"/>
</dbReference>
<keyword evidence="4" id="KW-0732">Signal</keyword>
<comment type="similarity">
    <text evidence="2">Belongs to the bacterial solute-binding protein SsuA/TauA family.</text>
</comment>
<dbReference type="EMBL" id="VTDN01000007">
    <property type="protein sequence ID" value="MEB5477352.1"/>
    <property type="molecule type" value="Genomic_DNA"/>
</dbReference>
<gene>
    <name evidence="6" type="ORF">I2F25_09905</name>
</gene>
<evidence type="ECO:0000256" key="2">
    <source>
        <dbReference type="ARBA" id="ARBA00010742"/>
    </source>
</evidence>
<dbReference type="Gene3D" id="3.40.190.10">
    <property type="entry name" value="Periplasmic binding protein-like II"/>
    <property type="match status" value="2"/>
</dbReference>
<dbReference type="PANTHER" id="PTHR30024">
    <property type="entry name" value="ALIPHATIC SULFONATES-BINDING PROTEIN-RELATED"/>
    <property type="match status" value="1"/>
</dbReference>
<dbReference type="RefSeq" id="WP_325775729.1">
    <property type="nucleotide sequence ID" value="NZ_VTDN01000007.1"/>
</dbReference>
<dbReference type="PANTHER" id="PTHR30024:SF42">
    <property type="entry name" value="ALIPHATIC SULFONATES-BINDING PROTEIN-RELATED"/>
    <property type="match status" value="1"/>
</dbReference>